<reference evidence="1" key="1">
    <citation type="journal article" date="2011" name="Environ. Microbiol.">
        <title>Genomic insights into the metabolic potential of the polycyclic aromatic hydrocarbon degrading sulfate-reducing Deltaproteobacterium N47.</title>
        <authorList>
            <person name="Bergmann F."/>
            <person name="Selesi D."/>
            <person name="Weinmaier T."/>
            <person name="Tischler P."/>
            <person name="Rattei T."/>
            <person name="Meckenstock R.U."/>
        </authorList>
    </citation>
    <scope>NUCLEOTIDE SEQUENCE</scope>
</reference>
<gene>
    <name evidence="1" type="ORF">N47_B20780</name>
</gene>
<organism evidence="1">
    <name type="scientific">uncultured Desulfobacterium sp</name>
    <dbReference type="NCBI Taxonomy" id="201089"/>
    <lineage>
        <taxon>Bacteria</taxon>
        <taxon>Pseudomonadati</taxon>
        <taxon>Thermodesulfobacteriota</taxon>
        <taxon>Desulfobacteria</taxon>
        <taxon>Desulfobacterales</taxon>
        <taxon>Desulfobacteriaceae</taxon>
        <taxon>Desulfobacterium</taxon>
        <taxon>environmental samples</taxon>
    </lineage>
</organism>
<name>E1YEH3_9BACT</name>
<protein>
    <submittedName>
        <fullName evidence="1">Uncharacterized protein</fullName>
    </submittedName>
</protein>
<evidence type="ECO:0000313" key="1">
    <source>
        <dbReference type="EMBL" id="CBX28932.1"/>
    </source>
</evidence>
<dbReference type="AlphaFoldDB" id="E1YEH3"/>
<accession>E1YEH3</accession>
<proteinExistence type="predicted"/>
<dbReference type="EMBL" id="FR695870">
    <property type="protein sequence ID" value="CBX28932.1"/>
    <property type="molecule type" value="Genomic_DNA"/>
</dbReference>
<sequence>MLLKREVQIIRFVIPDNSAMHVMIAITNIVDNTYFADFTNIKKIVLTIIGISPKYLMNLDKAQKNTFFQHKRFDGLVTSRFFGFLRRYQS</sequence>